<proteinExistence type="predicted"/>
<evidence type="ECO:0008006" key="3">
    <source>
        <dbReference type="Google" id="ProtNLM"/>
    </source>
</evidence>
<reference evidence="2" key="1">
    <citation type="submission" date="2021-01" db="EMBL/GenBank/DDBJ databases">
        <authorList>
            <person name="Corre E."/>
            <person name="Pelletier E."/>
            <person name="Niang G."/>
            <person name="Scheremetjew M."/>
            <person name="Finn R."/>
            <person name="Kale V."/>
            <person name="Holt S."/>
            <person name="Cochrane G."/>
            <person name="Meng A."/>
            <person name="Brown T."/>
            <person name="Cohen L."/>
        </authorList>
    </citation>
    <scope>NUCLEOTIDE SEQUENCE</scope>
    <source>
        <strain evidence="2">SL-175</strain>
    </source>
</reference>
<feature type="compositionally biased region" description="Polar residues" evidence="1">
    <location>
        <begin position="296"/>
        <end position="305"/>
    </location>
</feature>
<sequence>MNQMFAAVRKTFGHRNEDTSAVSGIGGRLFRTTTPDVNEKHAPLLAAELPWEETVSDEVFFEALLSFHGNDGGDRGNATQTTPSQALHTGAPEAAVATQQWRQEEWDLDNRSLAVVDLLSTASAAAASVGSRAPGNEADLGSEVRDPEEPGISGREVIRRRRILKAFEKKRQHARLRDELLRKGALRCDVIGCCEPRMEKSKKICSIHKGSLEVSLKNKTGPHRWCLYCHACHPVSAFGEGSRTICFVKHELRKRRIDDRKIQSNDKTGEEAEAGALIAARSRATTRRERRPRKSNIPQRLRCTS</sequence>
<dbReference type="EMBL" id="HBFC01007813">
    <property type="protein sequence ID" value="CAD8701765.1"/>
    <property type="molecule type" value="Transcribed_RNA"/>
</dbReference>
<evidence type="ECO:0000313" key="2">
    <source>
        <dbReference type="EMBL" id="CAD8701765.1"/>
    </source>
</evidence>
<dbReference type="AlphaFoldDB" id="A0A7S0X452"/>
<feature type="region of interest" description="Disordered" evidence="1">
    <location>
        <begin position="126"/>
        <end position="151"/>
    </location>
</feature>
<gene>
    <name evidence="2" type="ORF">MANT1106_LOCUS4447</name>
</gene>
<feature type="compositionally biased region" description="Basic residues" evidence="1">
    <location>
        <begin position="284"/>
        <end position="294"/>
    </location>
</feature>
<accession>A0A7S0X452</accession>
<evidence type="ECO:0000256" key="1">
    <source>
        <dbReference type="SAM" id="MobiDB-lite"/>
    </source>
</evidence>
<name>A0A7S0X452_9CHLO</name>
<protein>
    <recommendedName>
        <fullName evidence="3">SBP-type domain-containing protein</fullName>
    </recommendedName>
</protein>
<feature type="region of interest" description="Disordered" evidence="1">
    <location>
        <begin position="281"/>
        <end position="305"/>
    </location>
</feature>
<organism evidence="2">
    <name type="scientific">Mantoniella antarctica</name>
    <dbReference type="NCBI Taxonomy" id="81844"/>
    <lineage>
        <taxon>Eukaryota</taxon>
        <taxon>Viridiplantae</taxon>
        <taxon>Chlorophyta</taxon>
        <taxon>Mamiellophyceae</taxon>
        <taxon>Mamiellales</taxon>
        <taxon>Mamiellaceae</taxon>
        <taxon>Mantoniella</taxon>
    </lineage>
</organism>